<keyword evidence="2" id="KW-1185">Reference proteome</keyword>
<name>A0A016U956_9BILA</name>
<dbReference type="InterPro" id="IPR036397">
    <property type="entry name" value="RNaseH_sf"/>
</dbReference>
<reference evidence="2" key="1">
    <citation type="journal article" date="2015" name="Nat. Genet.">
        <title>The genome and transcriptome of the zoonotic hookworm Ancylostoma ceylanicum identify infection-specific gene families.</title>
        <authorList>
            <person name="Schwarz E.M."/>
            <person name="Hu Y."/>
            <person name="Antoshechkin I."/>
            <person name="Miller M.M."/>
            <person name="Sternberg P.W."/>
            <person name="Aroian R.V."/>
        </authorList>
    </citation>
    <scope>NUCLEOTIDE SEQUENCE</scope>
    <source>
        <strain evidence="2">HY135</strain>
    </source>
</reference>
<comment type="caution">
    <text evidence="1">The sequence shown here is derived from an EMBL/GenBank/DDBJ whole genome shotgun (WGS) entry which is preliminary data.</text>
</comment>
<sequence length="110" mass="12543">MKFGCTILPLPPYCSNLAYSDYHVFPNLQHHLLGQKLQTRDDIEKDTGALFQGHTICLNVGRRTAMLLGHDSNDSHLSFKNCKRNKNIVNLSENFRLNLILYLEHSDSAT</sequence>
<organism evidence="1 2">
    <name type="scientific">Ancylostoma ceylanicum</name>
    <dbReference type="NCBI Taxonomy" id="53326"/>
    <lineage>
        <taxon>Eukaryota</taxon>
        <taxon>Metazoa</taxon>
        <taxon>Ecdysozoa</taxon>
        <taxon>Nematoda</taxon>
        <taxon>Chromadorea</taxon>
        <taxon>Rhabditida</taxon>
        <taxon>Rhabditina</taxon>
        <taxon>Rhabditomorpha</taxon>
        <taxon>Strongyloidea</taxon>
        <taxon>Ancylostomatidae</taxon>
        <taxon>Ancylostomatinae</taxon>
        <taxon>Ancylostoma</taxon>
    </lineage>
</organism>
<dbReference type="GO" id="GO:0003676">
    <property type="term" value="F:nucleic acid binding"/>
    <property type="evidence" value="ECO:0007669"/>
    <property type="project" value="InterPro"/>
</dbReference>
<dbReference type="AlphaFoldDB" id="A0A016U956"/>
<evidence type="ECO:0000313" key="1">
    <source>
        <dbReference type="EMBL" id="EYC11685.1"/>
    </source>
</evidence>
<dbReference type="Gene3D" id="3.30.420.10">
    <property type="entry name" value="Ribonuclease H-like superfamily/Ribonuclease H"/>
    <property type="match status" value="1"/>
</dbReference>
<dbReference type="Proteomes" id="UP000024635">
    <property type="component" value="Unassembled WGS sequence"/>
</dbReference>
<accession>A0A016U956</accession>
<gene>
    <name evidence="1" type="primary">Acey_s0050.g2043</name>
    <name evidence="1" type="ORF">Y032_0050g2043</name>
</gene>
<dbReference type="EMBL" id="JARK01001386">
    <property type="protein sequence ID" value="EYC11685.1"/>
    <property type="molecule type" value="Genomic_DNA"/>
</dbReference>
<evidence type="ECO:0000313" key="2">
    <source>
        <dbReference type="Proteomes" id="UP000024635"/>
    </source>
</evidence>
<dbReference type="OrthoDB" id="5897335at2759"/>
<protein>
    <submittedName>
        <fullName evidence="1">Uncharacterized protein</fullName>
    </submittedName>
</protein>
<proteinExistence type="predicted"/>